<dbReference type="AlphaFoldDB" id="A0A160DS76"/>
<evidence type="ECO:0000313" key="3">
    <source>
        <dbReference type="Proteomes" id="UP000076830"/>
    </source>
</evidence>
<evidence type="ECO:0000259" key="1">
    <source>
        <dbReference type="PROSITE" id="PS51186"/>
    </source>
</evidence>
<dbReference type="InterPro" id="IPR016181">
    <property type="entry name" value="Acyl_CoA_acyltransferase"/>
</dbReference>
<organism evidence="2 3">
    <name type="scientific">Dokdonella koreensis DS-123</name>
    <dbReference type="NCBI Taxonomy" id="1300342"/>
    <lineage>
        <taxon>Bacteria</taxon>
        <taxon>Pseudomonadati</taxon>
        <taxon>Pseudomonadota</taxon>
        <taxon>Gammaproteobacteria</taxon>
        <taxon>Lysobacterales</taxon>
        <taxon>Rhodanobacteraceae</taxon>
        <taxon>Dokdonella</taxon>
    </lineage>
</organism>
<protein>
    <submittedName>
        <fullName evidence="2">Acetyltransferase</fullName>
    </submittedName>
</protein>
<dbReference type="PANTHER" id="PTHR43328:SF1">
    <property type="entry name" value="N-ACETYLTRANSFERASE DOMAIN-CONTAINING PROTEIN"/>
    <property type="match status" value="1"/>
</dbReference>
<dbReference type="OrthoDB" id="9801656at2"/>
<dbReference type="GO" id="GO:0016747">
    <property type="term" value="F:acyltransferase activity, transferring groups other than amino-acyl groups"/>
    <property type="evidence" value="ECO:0007669"/>
    <property type="project" value="InterPro"/>
</dbReference>
<dbReference type="Pfam" id="PF13302">
    <property type="entry name" value="Acetyltransf_3"/>
    <property type="match status" value="1"/>
</dbReference>
<dbReference type="PROSITE" id="PS51186">
    <property type="entry name" value="GNAT"/>
    <property type="match status" value="1"/>
</dbReference>
<proteinExistence type="predicted"/>
<dbReference type="InterPro" id="IPR000182">
    <property type="entry name" value="GNAT_dom"/>
</dbReference>
<name>A0A160DS76_9GAMM</name>
<dbReference type="SUPFAM" id="SSF55729">
    <property type="entry name" value="Acyl-CoA N-acyltransferases (Nat)"/>
    <property type="match status" value="1"/>
</dbReference>
<dbReference type="KEGG" id="dko:I596_1089"/>
<dbReference type="RefSeq" id="WP_067645051.1">
    <property type="nucleotide sequence ID" value="NZ_CP015249.1"/>
</dbReference>
<feature type="domain" description="N-acetyltransferase" evidence="1">
    <location>
        <begin position="22"/>
        <end position="173"/>
    </location>
</feature>
<gene>
    <name evidence="2" type="ORF">I596_1089</name>
</gene>
<sequence length="181" mass="20010">MSGDEAVLAGEGFVLRPWRADDAVSLQRHADDAEVSRFLSDRFPFPYTAADAAAFLAGPVSGRLVRAIEIDGAAVGGIGAEPGHDIFRLTASIGYWLGRAYWGRGLMRRAVDHWSTHLLARYPFERLEARVAAANPASARMLEHAGFHLEGRQRRAMVKRGEILDVLVYVRLRSAQDDRPL</sequence>
<reference evidence="2 3" key="1">
    <citation type="submission" date="2016-04" db="EMBL/GenBank/DDBJ databases">
        <title>Complete genome sequence of Dokdonella koreensis DS-123T.</title>
        <authorList>
            <person name="Kim J.F."/>
            <person name="Lee H."/>
            <person name="Kwak M.-J."/>
        </authorList>
    </citation>
    <scope>NUCLEOTIDE SEQUENCE [LARGE SCALE GENOMIC DNA]</scope>
    <source>
        <strain evidence="2 3">DS-123</strain>
    </source>
</reference>
<accession>A0A160DS76</accession>
<dbReference type="Gene3D" id="3.40.630.30">
    <property type="match status" value="1"/>
</dbReference>
<keyword evidence="2" id="KW-0808">Transferase</keyword>
<dbReference type="STRING" id="1300342.I596_1089"/>
<dbReference type="EMBL" id="CP015249">
    <property type="protein sequence ID" value="ANB17119.1"/>
    <property type="molecule type" value="Genomic_DNA"/>
</dbReference>
<keyword evidence="3" id="KW-1185">Reference proteome</keyword>
<dbReference type="Proteomes" id="UP000076830">
    <property type="component" value="Chromosome"/>
</dbReference>
<evidence type="ECO:0000313" key="2">
    <source>
        <dbReference type="EMBL" id="ANB17119.1"/>
    </source>
</evidence>
<dbReference type="PANTHER" id="PTHR43328">
    <property type="entry name" value="ACETYLTRANSFERASE-RELATED"/>
    <property type="match status" value="1"/>
</dbReference>